<dbReference type="EMBL" id="KB097106">
    <property type="protein sequence ID" value="ESN99543.1"/>
    <property type="molecule type" value="Genomic_DNA"/>
</dbReference>
<dbReference type="CTD" id="20205931"/>
<evidence type="ECO:0000256" key="2">
    <source>
        <dbReference type="SAM" id="SignalP"/>
    </source>
</evidence>
<reference evidence="4" key="3">
    <citation type="submission" date="2015-06" db="UniProtKB">
        <authorList>
            <consortium name="EnsemblMetazoa"/>
        </authorList>
    </citation>
    <scope>IDENTIFICATION</scope>
</reference>
<dbReference type="AlphaFoldDB" id="T1FAT2"/>
<dbReference type="Proteomes" id="UP000015101">
    <property type="component" value="Unassembled WGS sequence"/>
</dbReference>
<dbReference type="InParanoid" id="T1FAT2"/>
<protein>
    <submittedName>
        <fullName evidence="3 4">Uncharacterized protein</fullName>
    </submittedName>
</protein>
<proteinExistence type="predicted"/>
<evidence type="ECO:0000313" key="4">
    <source>
        <dbReference type="EnsemblMetazoa" id="HelroP176710"/>
    </source>
</evidence>
<accession>T1FAT2</accession>
<dbReference type="KEGG" id="hro:HELRODRAFT_176710"/>
<feature type="chain" id="PRO_5011952284" evidence="2">
    <location>
        <begin position="16"/>
        <end position="352"/>
    </location>
</feature>
<feature type="region of interest" description="Disordered" evidence="1">
    <location>
        <begin position="42"/>
        <end position="67"/>
    </location>
</feature>
<evidence type="ECO:0000256" key="1">
    <source>
        <dbReference type="SAM" id="MobiDB-lite"/>
    </source>
</evidence>
<dbReference type="RefSeq" id="XP_009022312.1">
    <property type="nucleotide sequence ID" value="XM_009024064.1"/>
</dbReference>
<dbReference type="EMBL" id="AMQM01005804">
    <property type="status" value="NOT_ANNOTATED_CDS"/>
    <property type="molecule type" value="Genomic_DNA"/>
</dbReference>
<keyword evidence="5" id="KW-1185">Reference proteome</keyword>
<sequence length="352" mass="41964">MKTLVLLNCILVVVAFTTQQKPQHLPIQRQLALEQQLFQASRQQQQADSSQPHHHQQQQHLPEKEQITKKQTTKILREIKLIREKKSLPRPIWLNHTVVHRIDCQQWLAKNNQTSLMYLFGAASAVENSALHLKNYILDSKGVRGHSELLKEFEDFPVRDFLKNRSLFNDEKQGAMEWFRLNMQMLFDDMNDYFAQRLLTASEDIKEMNIQQNEKEENAVFIFLFDHLHHQTLELRCLLNHWLKKLSSQTHTHNHNYRYNLIEDKFLRRTRNERFSSNVYFPMKYKKLVEDLAVLRDVALEINWFVNEEILLGMFNNSTAKKNKRVGISYRKLNKLLNNKRSNDVVNWGMDE</sequence>
<feature type="signal peptide" evidence="2">
    <location>
        <begin position="1"/>
        <end position="15"/>
    </location>
</feature>
<keyword evidence="2" id="KW-0732">Signal</keyword>
<name>T1FAT2_HELRO</name>
<dbReference type="GeneID" id="20205931"/>
<organism evidence="4 5">
    <name type="scientific">Helobdella robusta</name>
    <name type="common">Californian leech</name>
    <dbReference type="NCBI Taxonomy" id="6412"/>
    <lineage>
        <taxon>Eukaryota</taxon>
        <taxon>Metazoa</taxon>
        <taxon>Spiralia</taxon>
        <taxon>Lophotrochozoa</taxon>
        <taxon>Annelida</taxon>
        <taxon>Clitellata</taxon>
        <taxon>Hirudinea</taxon>
        <taxon>Rhynchobdellida</taxon>
        <taxon>Glossiphoniidae</taxon>
        <taxon>Helobdella</taxon>
    </lineage>
</organism>
<reference evidence="5" key="1">
    <citation type="submission" date="2012-12" db="EMBL/GenBank/DDBJ databases">
        <authorList>
            <person name="Hellsten U."/>
            <person name="Grimwood J."/>
            <person name="Chapman J.A."/>
            <person name="Shapiro H."/>
            <person name="Aerts A."/>
            <person name="Otillar R.P."/>
            <person name="Terry A.Y."/>
            <person name="Boore J.L."/>
            <person name="Simakov O."/>
            <person name="Marletaz F."/>
            <person name="Cho S.-J."/>
            <person name="Edsinger-Gonzales E."/>
            <person name="Havlak P."/>
            <person name="Kuo D.-H."/>
            <person name="Larsson T."/>
            <person name="Lv J."/>
            <person name="Arendt D."/>
            <person name="Savage R."/>
            <person name="Osoegawa K."/>
            <person name="de Jong P."/>
            <person name="Lindberg D.R."/>
            <person name="Seaver E.C."/>
            <person name="Weisblat D.A."/>
            <person name="Putnam N.H."/>
            <person name="Grigoriev I.V."/>
            <person name="Rokhsar D.S."/>
        </authorList>
    </citation>
    <scope>NUCLEOTIDE SEQUENCE</scope>
</reference>
<dbReference type="EnsemblMetazoa" id="HelroT176710">
    <property type="protein sequence ID" value="HelroP176710"/>
    <property type="gene ID" value="HelroG176710"/>
</dbReference>
<evidence type="ECO:0000313" key="5">
    <source>
        <dbReference type="Proteomes" id="UP000015101"/>
    </source>
</evidence>
<evidence type="ECO:0000313" key="3">
    <source>
        <dbReference type="EMBL" id="ESN99543.1"/>
    </source>
</evidence>
<reference evidence="3 5" key="2">
    <citation type="journal article" date="2013" name="Nature">
        <title>Insights into bilaterian evolution from three spiralian genomes.</title>
        <authorList>
            <person name="Simakov O."/>
            <person name="Marletaz F."/>
            <person name="Cho S.J."/>
            <person name="Edsinger-Gonzales E."/>
            <person name="Havlak P."/>
            <person name="Hellsten U."/>
            <person name="Kuo D.H."/>
            <person name="Larsson T."/>
            <person name="Lv J."/>
            <person name="Arendt D."/>
            <person name="Savage R."/>
            <person name="Osoegawa K."/>
            <person name="de Jong P."/>
            <person name="Grimwood J."/>
            <person name="Chapman J.A."/>
            <person name="Shapiro H."/>
            <person name="Aerts A."/>
            <person name="Otillar R.P."/>
            <person name="Terry A.Y."/>
            <person name="Boore J.L."/>
            <person name="Grigoriev I.V."/>
            <person name="Lindberg D.R."/>
            <person name="Seaver E.C."/>
            <person name="Weisblat D.A."/>
            <person name="Putnam N.H."/>
            <person name="Rokhsar D.S."/>
        </authorList>
    </citation>
    <scope>NUCLEOTIDE SEQUENCE</scope>
</reference>
<gene>
    <name evidence="4" type="primary">20205931</name>
    <name evidence="3" type="ORF">HELRODRAFT_176710</name>
</gene>
<dbReference type="HOGENOM" id="CLU_788188_0_0_1"/>